<dbReference type="EMBL" id="JAGTJR010000020">
    <property type="protein sequence ID" value="KAH7044504.1"/>
    <property type="molecule type" value="Genomic_DNA"/>
</dbReference>
<proteinExistence type="predicted"/>
<feature type="non-terminal residue" evidence="3">
    <location>
        <position position="229"/>
    </location>
</feature>
<protein>
    <submittedName>
        <fullName evidence="3">S-adenosyl-L-methionine-dependent methyltransferase</fullName>
    </submittedName>
</protein>
<evidence type="ECO:0000259" key="2">
    <source>
        <dbReference type="Pfam" id="PF08242"/>
    </source>
</evidence>
<dbReference type="Pfam" id="PF08242">
    <property type="entry name" value="Methyltransf_12"/>
    <property type="match status" value="1"/>
</dbReference>
<dbReference type="Proteomes" id="UP000774617">
    <property type="component" value="Unassembled WGS sequence"/>
</dbReference>
<dbReference type="GO" id="GO:0008168">
    <property type="term" value="F:methyltransferase activity"/>
    <property type="evidence" value="ECO:0007669"/>
    <property type="project" value="UniProtKB-KW"/>
</dbReference>
<organism evidence="3 4">
    <name type="scientific">Macrophomina phaseolina</name>
    <dbReference type="NCBI Taxonomy" id="35725"/>
    <lineage>
        <taxon>Eukaryota</taxon>
        <taxon>Fungi</taxon>
        <taxon>Dikarya</taxon>
        <taxon>Ascomycota</taxon>
        <taxon>Pezizomycotina</taxon>
        <taxon>Dothideomycetes</taxon>
        <taxon>Dothideomycetes incertae sedis</taxon>
        <taxon>Botryosphaeriales</taxon>
        <taxon>Botryosphaeriaceae</taxon>
        <taxon>Macrophomina</taxon>
    </lineage>
</organism>
<keyword evidence="4" id="KW-1185">Reference proteome</keyword>
<evidence type="ECO:0000256" key="1">
    <source>
        <dbReference type="ARBA" id="ARBA00022679"/>
    </source>
</evidence>
<reference evidence="3 4" key="1">
    <citation type="journal article" date="2021" name="Nat. Commun.">
        <title>Genetic determinants of endophytism in the Arabidopsis root mycobiome.</title>
        <authorList>
            <person name="Mesny F."/>
            <person name="Miyauchi S."/>
            <person name="Thiergart T."/>
            <person name="Pickel B."/>
            <person name="Atanasova L."/>
            <person name="Karlsson M."/>
            <person name="Huettel B."/>
            <person name="Barry K.W."/>
            <person name="Haridas S."/>
            <person name="Chen C."/>
            <person name="Bauer D."/>
            <person name="Andreopoulos W."/>
            <person name="Pangilinan J."/>
            <person name="LaButti K."/>
            <person name="Riley R."/>
            <person name="Lipzen A."/>
            <person name="Clum A."/>
            <person name="Drula E."/>
            <person name="Henrissat B."/>
            <person name="Kohler A."/>
            <person name="Grigoriev I.V."/>
            <person name="Martin F.M."/>
            <person name="Hacquard S."/>
        </authorList>
    </citation>
    <scope>NUCLEOTIDE SEQUENCE [LARGE SCALE GENOMIC DNA]</scope>
    <source>
        <strain evidence="3 4">MPI-SDFR-AT-0080</strain>
    </source>
</reference>
<dbReference type="PANTHER" id="PTHR45681">
    <property type="entry name" value="POLYKETIDE SYNTHASE 44-RELATED"/>
    <property type="match status" value="1"/>
</dbReference>
<gene>
    <name evidence="3" type="ORF">B0J12DRAFT_577567</name>
</gene>
<dbReference type="InterPro" id="IPR050444">
    <property type="entry name" value="Polyketide_Synthase"/>
</dbReference>
<keyword evidence="1" id="KW-0808">Transferase</keyword>
<dbReference type="InterPro" id="IPR013217">
    <property type="entry name" value="Methyltransf_12"/>
</dbReference>
<dbReference type="CDD" id="cd02440">
    <property type="entry name" value="AdoMet_MTases"/>
    <property type="match status" value="1"/>
</dbReference>
<name>A0ABQ8G4E5_9PEZI</name>
<evidence type="ECO:0000313" key="3">
    <source>
        <dbReference type="EMBL" id="KAH7044504.1"/>
    </source>
</evidence>
<sequence length="229" mass="25651">MHAAWKTQEWEVTPHLLRTWRRYRSSSPREAFPALLDRLTRLRVDYPESLLGPQLALLQATAERLDEVFAGRVDPLTLLFADQNQDAAGELYRSTFLARHFNKLVVAAVVDVIKASSLPADYTVQVLEIGAGTGGTASFVLPALRDLGVRVRYCYTDLSSSLLARARKNFSRYPFVEYRVLDVEQPCEPQGFAPESFDIVLATNVLHATSDLDTVMKAVRELMLPGGRL</sequence>
<dbReference type="Gene3D" id="3.40.50.150">
    <property type="entry name" value="Vaccinia Virus protein VP39"/>
    <property type="match status" value="1"/>
</dbReference>
<evidence type="ECO:0000313" key="4">
    <source>
        <dbReference type="Proteomes" id="UP000774617"/>
    </source>
</evidence>
<accession>A0ABQ8G4E5</accession>
<keyword evidence="3" id="KW-0489">Methyltransferase</keyword>
<comment type="caution">
    <text evidence="3">The sequence shown here is derived from an EMBL/GenBank/DDBJ whole genome shotgun (WGS) entry which is preliminary data.</text>
</comment>
<feature type="domain" description="Methyltransferase type 12" evidence="2">
    <location>
        <begin position="127"/>
        <end position="229"/>
    </location>
</feature>
<dbReference type="PANTHER" id="PTHR45681:SF6">
    <property type="entry name" value="POLYKETIDE SYNTHASE 37"/>
    <property type="match status" value="1"/>
</dbReference>
<dbReference type="SUPFAM" id="SSF53335">
    <property type="entry name" value="S-adenosyl-L-methionine-dependent methyltransferases"/>
    <property type="match status" value="1"/>
</dbReference>
<dbReference type="InterPro" id="IPR029063">
    <property type="entry name" value="SAM-dependent_MTases_sf"/>
</dbReference>
<dbReference type="GO" id="GO:0032259">
    <property type="term" value="P:methylation"/>
    <property type="evidence" value="ECO:0007669"/>
    <property type="project" value="UniProtKB-KW"/>
</dbReference>